<dbReference type="Proteomes" id="UP001152795">
    <property type="component" value="Unassembled WGS sequence"/>
</dbReference>
<organism evidence="1 2">
    <name type="scientific">Paramuricea clavata</name>
    <name type="common">Red gorgonian</name>
    <name type="synonym">Violescent sea-whip</name>
    <dbReference type="NCBI Taxonomy" id="317549"/>
    <lineage>
        <taxon>Eukaryota</taxon>
        <taxon>Metazoa</taxon>
        <taxon>Cnidaria</taxon>
        <taxon>Anthozoa</taxon>
        <taxon>Octocorallia</taxon>
        <taxon>Malacalcyonacea</taxon>
        <taxon>Plexauridae</taxon>
        <taxon>Paramuricea</taxon>
    </lineage>
</organism>
<proteinExistence type="predicted"/>
<evidence type="ECO:0000313" key="2">
    <source>
        <dbReference type="Proteomes" id="UP001152795"/>
    </source>
</evidence>
<dbReference type="AlphaFoldDB" id="A0A7D9JZC7"/>
<dbReference type="EMBL" id="CACRXK020023973">
    <property type="protein sequence ID" value="CAB4038237.1"/>
    <property type="molecule type" value="Genomic_DNA"/>
</dbReference>
<feature type="non-terminal residue" evidence="1">
    <location>
        <position position="1"/>
    </location>
</feature>
<reference evidence="1" key="1">
    <citation type="submission" date="2020-04" db="EMBL/GenBank/DDBJ databases">
        <authorList>
            <person name="Alioto T."/>
            <person name="Alioto T."/>
            <person name="Gomez Garrido J."/>
        </authorList>
    </citation>
    <scope>NUCLEOTIDE SEQUENCE</scope>
    <source>
        <strain evidence="1">A484AB</strain>
    </source>
</reference>
<feature type="non-terminal residue" evidence="1">
    <location>
        <position position="131"/>
    </location>
</feature>
<sequence length="131" mass="15047">YLFNSERDRIIGAVLTRRDLTGKELKISGGAQVWPEAMTLDYLNKRVIVLIRAGYFVSMDYDGGNRIEIPIDRSLYSGLFSEIGSSMYFRTEIAPIIVEMNVTSWDIFRYVRLVNGYPMKLIVVDKSLQPE</sequence>
<name>A0A7D9JZC7_PARCT</name>
<keyword evidence="2" id="KW-1185">Reference proteome</keyword>
<gene>
    <name evidence="1" type="ORF">PACLA_8A078136</name>
</gene>
<protein>
    <submittedName>
        <fullName evidence="1">Uncharacterized protein</fullName>
    </submittedName>
</protein>
<accession>A0A7D9JZC7</accession>
<comment type="caution">
    <text evidence="1">The sequence shown here is derived from an EMBL/GenBank/DDBJ whole genome shotgun (WGS) entry which is preliminary data.</text>
</comment>
<evidence type="ECO:0000313" key="1">
    <source>
        <dbReference type="EMBL" id="CAB4038237.1"/>
    </source>
</evidence>